<dbReference type="InterPro" id="IPR036465">
    <property type="entry name" value="vWFA_dom_sf"/>
</dbReference>
<dbReference type="EMBL" id="JQ970524">
    <property type="protein sequence ID" value="AFK79177.1"/>
    <property type="molecule type" value="Genomic_DNA"/>
</dbReference>
<dbReference type="Gene3D" id="3.40.50.410">
    <property type="entry name" value="von Willebrand factor, type A domain"/>
    <property type="match status" value="1"/>
</dbReference>
<feature type="region of interest" description="Disordered" evidence="1">
    <location>
        <begin position="241"/>
        <end position="274"/>
    </location>
</feature>
<sequence>MASASLASPTELEQAPYQPSELEAVARLLLRERHVKVIPGGWWSYYPERSEVVYPANLLSEWSADRSLGALCHEVAETLYSGPEASAIVASFVDRALLNGCEPSTARLLFNVVNDLRINRIYLREFPGSQRFFAAVYRHDGLVPQDDLPNRGPRPAPLPHHVFLDGLTSLWSKQTLRVGDGKLEGRIDDRVRRLLDHCWPSVRRAIETDDISAAAEAIQRDVVPYYVELVRASVEQLRRAALDPVDEGDSSPPPPTDELESDGELPDDLVSLIRGSPVDAGPAESWVFLPAESEPTEEEEDETRAKAPAPAAPNGEKRPPAPTPNSLWTGGVIQKFRRLGRRSHVTTIYEDFNYVEAVRRLQPQIDVILQGGPGRDGLIAILNRRRFGTLDPFRRPRRRRRGDSGDIDADHPENLRLAPAVAFLKGQRQTRDDSQKDFAHAILLDVSGSVVQSGYRSRKFDQLIDTCVVFCEIHQRLKVPFELIVFSHEFSVARRFDESRYDNLAIAPSSAYVVRDLTYIVLEMYRAEHGETHETPALDRAIADLSLERGLKTIFVVTDGISSDRGQLTDRLVEIEHRNAYLPQRERLMVLAFGLGLAENEFNLSYQPDVDGQSIQCSSGRLVPNLEALPTIVCDAVDHRIRTA</sequence>
<protein>
    <submittedName>
        <fullName evidence="2">Two component transcriptional regulator</fullName>
    </submittedName>
</protein>
<proteinExistence type="predicted"/>
<evidence type="ECO:0000313" key="2">
    <source>
        <dbReference type="EMBL" id="AFK79177.1"/>
    </source>
</evidence>
<feature type="compositionally biased region" description="Acidic residues" evidence="1">
    <location>
        <begin position="257"/>
        <end position="267"/>
    </location>
</feature>
<dbReference type="AlphaFoldDB" id="I3VIH1"/>
<dbReference type="SUPFAM" id="SSF53300">
    <property type="entry name" value="vWA-like"/>
    <property type="match status" value="1"/>
</dbReference>
<evidence type="ECO:0000256" key="1">
    <source>
        <dbReference type="SAM" id="MobiDB-lite"/>
    </source>
</evidence>
<reference evidence="2" key="1">
    <citation type="submission" date="2012-04" db="EMBL/GenBank/DDBJ databases">
        <title>Characterization of mineral phosphate solubilization trait from soil metagenome.</title>
        <authorList>
            <person name="Chhabra S."/>
            <person name="Brazil D."/>
            <person name="Morrissey J."/>
            <person name="Burke J."/>
            <person name="O'Gara F."/>
            <person name="Dowling D."/>
        </authorList>
    </citation>
    <scope>NUCLEOTIDE SEQUENCE</scope>
</reference>
<feature type="region of interest" description="Disordered" evidence="1">
    <location>
        <begin position="292"/>
        <end position="328"/>
    </location>
</feature>
<accession>I3VIH1</accession>
<organism evidence="2">
    <name type="scientific">uncultured bacterium F25-01</name>
    <dbReference type="NCBI Taxonomy" id="1191433"/>
    <lineage>
        <taxon>Bacteria</taxon>
        <taxon>environmental samples</taxon>
    </lineage>
</organism>
<name>I3VIH1_9BACT</name>